<feature type="compositionally biased region" description="Basic residues" evidence="5">
    <location>
        <begin position="242"/>
        <end position="257"/>
    </location>
</feature>
<dbReference type="SMART" id="SM00382">
    <property type="entry name" value="AAA"/>
    <property type="match status" value="1"/>
</dbReference>
<dbReference type="AlphaFoldDB" id="A0AAW1RT32"/>
<keyword evidence="2" id="KW-0547">Nucleotide-binding</keyword>
<evidence type="ECO:0000256" key="5">
    <source>
        <dbReference type="SAM" id="MobiDB-lite"/>
    </source>
</evidence>
<dbReference type="PANTHER" id="PTHR23069">
    <property type="entry name" value="AAA DOMAIN-CONTAINING"/>
    <property type="match status" value="1"/>
</dbReference>
<keyword evidence="4" id="KW-0103">Bromodomain</keyword>
<evidence type="ECO:0000313" key="7">
    <source>
        <dbReference type="EMBL" id="KAK9836511.1"/>
    </source>
</evidence>
<dbReference type="GO" id="GO:0045815">
    <property type="term" value="P:transcription initiation-coupled chromatin remodeling"/>
    <property type="evidence" value="ECO:0007669"/>
    <property type="project" value="TreeGrafter"/>
</dbReference>
<feature type="compositionally biased region" description="Basic and acidic residues" evidence="5">
    <location>
        <begin position="24"/>
        <end position="37"/>
    </location>
</feature>
<dbReference type="InterPro" id="IPR045199">
    <property type="entry name" value="ATAD2-like"/>
</dbReference>
<dbReference type="EMBL" id="JALJOS010000007">
    <property type="protein sequence ID" value="KAK9836511.1"/>
    <property type="molecule type" value="Genomic_DNA"/>
</dbReference>
<dbReference type="SUPFAM" id="SSF52540">
    <property type="entry name" value="P-loop containing nucleoside triphosphate hydrolases"/>
    <property type="match status" value="1"/>
</dbReference>
<organism evidence="7 8">
    <name type="scientific">Apatococcus lobatus</name>
    <dbReference type="NCBI Taxonomy" id="904363"/>
    <lineage>
        <taxon>Eukaryota</taxon>
        <taxon>Viridiplantae</taxon>
        <taxon>Chlorophyta</taxon>
        <taxon>core chlorophytes</taxon>
        <taxon>Trebouxiophyceae</taxon>
        <taxon>Chlorellales</taxon>
        <taxon>Chlorellaceae</taxon>
        <taxon>Apatococcus</taxon>
    </lineage>
</organism>
<dbReference type="PANTHER" id="PTHR23069:SF0">
    <property type="entry name" value="TAT-BINDING HOMOLOG 7"/>
    <property type="match status" value="1"/>
</dbReference>
<dbReference type="GO" id="GO:0016887">
    <property type="term" value="F:ATP hydrolysis activity"/>
    <property type="evidence" value="ECO:0007669"/>
    <property type="project" value="InterPro"/>
</dbReference>
<protein>
    <recommendedName>
        <fullName evidence="6">AAA+ ATPase domain-containing protein</fullName>
    </recommendedName>
</protein>
<proteinExistence type="inferred from homology"/>
<reference evidence="7 8" key="1">
    <citation type="journal article" date="2024" name="Nat. Commun.">
        <title>Phylogenomics reveals the evolutionary origins of lichenization in chlorophyte algae.</title>
        <authorList>
            <person name="Puginier C."/>
            <person name="Libourel C."/>
            <person name="Otte J."/>
            <person name="Skaloud P."/>
            <person name="Haon M."/>
            <person name="Grisel S."/>
            <person name="Petersen M."/>
            <person name="Berrin J.G."/>
            <person name="Delaux P.M."/>
            <person name="Dal Grande F."/>
            <person name="Keller J."/>
        </authorList>
    </citation>
    <scope>NUCLEOTIDE SEQUENCE [LARGE SCALE GENOMIC DNA]</scope>
    <source>
        <strain evidence="7 8">SAG 2145</strain>
    </source>
</reference>
<dbReference type="GO" id="GO:0005634">
    <property type="term" value="C:nucleus"/>
    <property type="evidence" value="ECO:0007669"/>
    <property type="project" value="TreeGrafter"/>
</dbReference>
<feature type="compositionally biased region" description="Pro residues" evidence="5">
    <location>
        <begin position="67"/>
        <end position="78"/>
    </location>
</feature>
<dbReference type="GO" id="GO:0003682">
    <property type="term" value="F:chromatin binding"/>
    <property type="evidence" value="ECO:0007669"/>
    <property type="project" value="TreeGrafter"/>
</dbReference>
<dbReference type="InterPro" id="IPR003593">
    <property type="entry name" value="AAA+_ATPase"/>
</dbReference>
<evidence type="ECO:0000256" key="4">
    <source>
        <dbReference type="ARBA" id="ARBA00023117"/>
    </source>
</evidence>
<feature type="compositionally biased region" description="Acidic residues" evidence="5">
    <location>
        <begin position="38"/>
        <end position="55"/>
    </location>
</feature>
<feature type="compositionally biased region" description="Basic and acidic residues" evidence="5">
    <location>
        <begin position="159"/>
        <end position="173"/>
    </location>
</feature>
<dbReference type="InterPro" id="IPR001270">
    <property type="entry name" value="ClpA/B"/>
</dbReference>
<name>A0AAW1RT32_9CHLO</name>
<evidence type="ECO:0000256" key="1">
    <source>
        <dbReference type="ARBA" id="ARBA00006914"/>
    </source>
</evidence>
<dbReference type="FunFam" id="3.40.50.300:FF:000061">
    <property type="entry name" value="ATPase family, AAA domain-containing 2"/>
    <property type="match status" value="1"/>
</dbReference>
<dbReference type="Pfam" id="PF00004">
    <property type="entry name" value="AAA"/>
    <property type="match status" value="1"/>
</dbReference>
<gene>
    <name evidence="7" type="ORF">WJX74_002041</name>
</gene>
<comment type="similarity">
    <text evidence="1">Belongs to the AAA ATPase family.</text>
</comment>
<evidence type="ECO:0000313" key="8">
    <source>
        <dbReference type="Proteomes" id="UP001438707"/>
    </source>
</evidence>
<dbReference type="Proteomes" id="UP001438707">
    <property type="component" value="Unassembled WGS sequence"/>
</dbReference>
<evidence type="ECO:0000259" key="6">
    <source>
        <dbReference type="SMART" id="SM00382"/>
    </source>
</evidence>
<keyword evidence="3" id="KW-0067">ATP-binding</keyword>
<feature type="domain" description="AAA+ ATPase" evidence="6">
    <location>
        <begin position="387"/>
        <end position="481"/>
    </location>
</feature>
<comment type="caution">
    <text evidence="7">The sequence shown here is derived from an EMBL/GenBank/DDBJ whole genome shotgun (WGS) entry which is preliminary data.</text>
</comment>
<dbReference type="InterPro" id="IPR003959">
    <property type="entry name" value="ATPase_AAA_core"/>
</dbReference>
<sequence length="483" mass="52880">MVTTRGSQLRDPRSSSSDSESESDASRESDQGERVPGEEDEDEDEEEEEDDDEEEPVFRPSKRRRTSPPPPSPDAIPEPPRRSSRAKHHGSRAEEPLHSTRRKLVSHPEANNRRSLRSAGHEMHASEPLAELPDSRTRSSRRISQLRAQPAAVDTFSSDPERHATGSEEELGRADGNARSGNQHRQVKSEEDRDGDLEGQGLMAAEGGEHRRYPLRVRTQQEPLPRQPARHRRQQGGGRRGTLSRRPSRSSKSHKRRQYSDDDEIADLDPMGYAALQQGSFWAGASRSLPYMPPVTPGGRAAGASGVPGMAPQPWEGGLQPAPSQGKPISFGADKNAGNADICPVQVDPSISFDQVGGLDSYIKALKEMVFLPLVYPELFERFHIQPPRGVLFYGPPGTGKTLVARALAASASQAGRKVAFFMRKGADVLSKWAGEAERQLRLLFAEAQKAQPAIIFFDEIDGLAPESISPLLAASSCTFCIG</sequence>
<keyword evidence="8" id="KW-1185">Reference proteome</keyword>
<evidence type="ECO:0000256" key="2">
    <source>
        <dbReference type="ARBA" id="ARBA00022741"/>
    </source>
</evidence>
<feature type="region of interest" description="Disordered" evidence="5">
    <location>
        <begin position="1"/>
        <end position="264"/>
    </location>
</feature>
<dbReference type="GO" id="GO:0006337">
    <property type="term" value="P:nucleosome disassembly"/>
    <property type="evidence" value="ECO:0007669"/>
    <property type="project" value="TreeGrafter"/>
</dbReference>
<accession>A0AAW1RT32</accession>
<dbReference type="GO" id="GO:0042393">
    <property type="term" value="F:histone binding"/>
    <property type="evidence" value="ECO:0007669"/>
    <property type="project" value="TreeGrafter"/>
</dbReference>
<dbReference type="Gene3D" id="3.40.50.300">
    <property type="entry name" value="P-loop containing nucleotide triphosphate hydrolases"/>
    <property type="match status" value="1"/>
</dbReference>
<dbReference type="GO" id="GO:0006334">
    <property type="term" value="P:nucleosome assembly"/>
    <property type="evidence" value="ECO:0007669"/>
    <property type="project" value="TreeGrafter"/>
</dbReference>
<evidence type="ECO:0000256" key="3">
    <source>
        <dbReference type="ARBA" id="ARBA00022840"/>
    </source>
</evidence>
<dbReference type="GO" id="GO:0005524">
    <property type="term" value="F:ATP binding"/>
    <property type="evidence" value="ECO:0007669"/>
    <property type="project" value="UniProtKB-KW"/>
</dbReference>
<dbReference type="InterPro" id="IPR027417">
    <property type="entry name" value="P-loop_NTPase"/>
</dbReference>
<dbReference type="PRINTS" id="PR00300">
    <property type="entry name" value="CLPPROTEASEA"/>
</dbReference>